<organism evidence="1 2">
    <name type="scientific">Catenulispora pinistramenti</name>
    <dbReference type="NCBI Taxonomy" id="2705254"/>
    <lineage>
        <taxon>Bacteria</taxon>
        <taxon>Bacillati</taxon>
        <taxon>Actinomycetota</taxon>
        <taxon>Actinomycetes</taxon>
        <taxon>Catenulisporales</taxon>
        <taxon>Catenulisporaceae</taxon>
        <taxon>Catenulispora</taxon>
    </lineage>
</organism>
<proteinExistence type="predicted"/>
<dbReference type="Pfam" id="PF05331">
    <property type="entry name" value="DUF742"/>
    <property type="match status" value="1"/>
</dbReference>
<keyword evidence="2" id="KW-1185">Reference proteome</keyword>
<dbReference type="PANTHER" id="PTHR36221">
    <property type="entry name" value="DUF742 DOMAIN-CONTAINING PROTEIN"/>
    <property type="match status" value="1"/>
</dbReference>
<evidence type="ECO:0000313" key="1">
    <source>
        <dbReference type="EMBL" id="MBS2549861.1"/>
    </source>
</evidence>
<gene>
    <name evidence="1" type="ORF">KGQ19_23635</name>
</gene>
<dbReference type="EMBL" id="JAAFYZ010000084">
    <property type="protein sequence ID" value="MBS2549861.1"/>
    <property type="molecule type" value="Genomic_DNA"/>
</dbReference>
<dbReference type="PANTHER" id="PTHR36221:SF1">
    <property type="entry name" value="DUF742 DOMAIN-CONTAINING PROTEIN"/>
    <property type="match status" value="1"/>
</dbReference>
<accession>A0ABS5KUX5</accession>
<reference evidence="1 2" key="1">
    <citation type="submission" date="2020-02" db="EMBL/GenBank/DDBJ databases">
        <title>Acidophilic actinobacteria isolated from forest soil.</title>
        <authorList>
            <person name="Golinska P."/>
        </authorList>
    </citation>
    <scope>NUCLEOTIDE SEQUENCE [LARGE SCALE GENOMIC DNA]</scope>
    <source>
        <strain evidence="1 2">NL8</strain>
    </source>
</reference>
<dbReference type="InterPro" id="IPR007995">
    <property type="entry name" value="DUF742"/>
</dbReference>
<name>A0ABS5KUX5_9ACTN</name>
<comment type="caution">
    <text evidence="1">The sequence shown here is derived from an EMBL/GenBank/DDBJ whole genome shotgun (WGS) entry which is preliminary data.</text>
</comment>
<sequence length="141" mass="15265">MTEPGRAGPAEQGRRDAVEQVSAVRPFLLTEGRVVDGEQALPMETQLVATPEALAQLEQPHLAFERRAIIETCRVPVSLAELAARLKLHLNVVRVLVGDLHTRQLLTVHVPRAAGGSDLDILRRVIDGLRAIHTSGGPGHD</sequence>
<protein>
    <submittedName>
        <fullName evidence="1">DUF742 domain-containing protein</fullName>
    </submittedName>
</protein>
<dbReference type="Proteomes" id="UP000730482">
    <property type="component" value="Unassembled WGS sequence"/>
</dbReference>
<dbReference type="RefSeq" id="WP_212011641.1">
    <property type="nucleotide sequence ID" value="NZ_JAAFYZ010000084.1"/>
</dbReference>
<evidence type="ECO:0000313" key="2">
    <source>
        <dbReference type="Proteomes" id="UP000730482"/>
    </source>
</evidence>